<dbReference type="AlphaFoldDB" id="A0A135WKY1"/>
<evidence type="ECO:0000313" key="2">
    <source>
        <dbReference type="Proteomes" id="UP000070513"/>
    </source>
</evidence>
<organism evidence="1 2">
    <name type="scientific">Chryseobacterium kwangjuense</name>
    <dbReference type="NCBI Taxonomy" id="267125"/>
    <lineage>
        <taxon>Bacteria</taxon>
        <taxon>Pseudomonadati</taxon>
        <taxon>Bacteroidota</taxon>
        <taxon>Flavobacteriia</taxon>
        <taxon>Flavobacteriales</taxon>
        <taxon>Weeksellaceae</taxon>
        <taxon>Chryseobacterium group</taxon>
        <taxon>Chryseobacterium</taxon>
    </lineage>
</organism>
<evidence type="ECO:0000313" key="1">
    <source>
        <dbReference type="EMBL" id="KXH85567.1"/>
    </source>
</evidence>
<name>A0A135WKY1_9FLAO</name>
<dbReference type="OrthoDB" id="1270372at2"/>
<protein>
    <submittedName>
        <fullName evidence="1">Uncharacterized protein</fullName>
    </submittedName>
</protein>
<comment type="caution">
    <text evidence="1">The sequence shown here is derived from an EMBL/GenBank/DDBJ whole genome shotgun (WGS) entry which is preliminary data.</text>
</comment>
<proteinExistence type="predicted"/>
<reference evidence="2" key="1">
    <citation type="submission" date="2015-12" db="EMBL/GenBank/DDBJ databases">
        <title>Genome sequence of a biocontrol rhizobacterium Chryseobacterium kwangjuense strain KJ1R5 isolated from pepper (Capsicum annuum L.).</title>
        <authorList>
            <person name="Jeong J.-J."/>
            <person name="Park H."/>
            <person name="Mannaa M."/>
            <person name="Sang M.K."/>
            <person name="Choi I.-G."/>
            <person name="Kim K.D."/>
        </authorList>
    </citation>
    <scope>NUCLEOTIDE SEQUENCE [LARGE SCALE GENOMIC DNA]</scope>
    <source>
        <strain evidence="2">KJ1R5</strain>
    </source>
</reference>
<dbReference type="RefSeq" id="WP_062649528.1">
    <property type="nucleotide sequence ID" value="NZ_LPUR01000001.1"/>
</dbReference>
<accession>A0A135WKY1</accession>
<reference evidence="1 2" key="2">
    <citation type="journal article" date="2016" name="Genome Announc.">
        <title>Draft Genome Sequence of a Biocontrol Rhizobacterium, Chryseobacterium kwangjuense Strain KJ1R5, Isolated from Pepper (Capsicum annuum).</title>
        <authorList>
            <person name="Jeong J.J."/>
            <person name="Park H."/>
            <person name="Park B.H."/>
            <person name="Mannaa M."/>
            <person name="Sang M.K."/>
            <person name="Choi I.G."/>
            <person name="Kim K.D."/>
        </authorList>
    </citation>
    <scope>NUCLEOTIDE SEQUENCE [LARGE SCALE GENOMIC DNA]</scope>
    <source>
        <strain evidence="1 2">KJ1R5</strain>
    </source>
</reference>
<dbReference type="Proteomes" id="UP000070513">
    <property type="component" value="Unassembled WGS sequence"/>
</dbReference>
<dbReference type="EMBL" id="LPUR01000001">
    <property type="protein sequence ID" value="KXH85567.1"/>
    <property type="molecule type" value="Genomic_DNA"/>
</dbReference>
<sequence>MAEELYFIKTNPNIAKINLYNKLSREEENIMKFLQDDARVSLEIIKNKIQDSVDQLSKEELSSIFNWFSHTYPSDSEENKAQLFIHGIDVFYEIPEASNVKSFRELLSDYENFSKQHLDFKLNSQNFNQFLIYGLFFTDIALKEKGSCTILSHYLKTDNPSLYAFAEDQFREKGSEQDNDSELQHYFGDLYDLTKFYKGPIIKLDH</sequence>
<gene>
    <name evidence="1" type="ORF">AU378_07420</name>
</gene>